<evidence type="ECO:0000259" key="1">
    <source>
        <dbReference type="Pfam" id="PF24697"/>
    </source>
</evidence>
<dbReference type="EMBL" id="WWCL01000001">
    <property type="protein sequence ID" value="MYN44760.1"/>
    <property type="molecule type" value="Genomic_DNA"/>
</dbReference>
<gene>
    <name evidence="2" type="ORF">GTP23_06695</name>
</gene>
<feature type="domain" description="DUF7661" evidence="1">
    <location>
        <begin position="3"/>
        <end position="71"/>
    </location>
</feature>
<dbReference type="AlphaFoldDB" id="A0A845HUN6"/>
<evidence type="ECO:0000313" key="2">
    <source>
        <dbReference type="EMBL" id="MYN44760.1"/>
    </source>
</evidence>
<accession>A0A845HUN6</accession>
<dbReference type="InterPro" id="IPR056078">
    <property type="entry name" value="DUF7661"/>
</dbReference>
<comment type="caution">
    <text evidence="2">The sequence shown here is derived from an EMBL/GenBank/DDBJ whole genome shotgun (WGS) entry which is preliminary data.</text>
</comment>
<dbReference type="Pfam" id="PF24697">
    <property type="entry name" value="DUF7661"/>
    <property type="match status" value="1"/>
</dbReference>
<sequence>MKELRFNIFGKLIAVKGSYGAWQGYYLGADGKRRPADFIVPKDIEESELCEYLADLYHENATPRNCDAKQLFEVKIRPLAD</sequence>
<dbReference type="Proteomes" id="UP000444316">
    <property type="component" value="Unassembled WGS sequence"/>
</dbReference>
<name>A0A845HUN6_9BURK</name>
<protein>
    <recommendedName>
        <fullName evidence="1">DUF7661 domain-containing protein</fullName>
    </recommendedName>
</protein>
<keyword evidence="3" id="KW-1185">Reference proteome</keyword>
<proteinExistence type="predicted"/>
<reference evidence="2" key="1">
    <citation type="submission" date="2019-12" db="EMBL/GenBank/DDBJ databases">
        <title>Novel species isolated from a subtropical stream in China.</title>
        <authorList>
            <person name="Lu H."/>
        </authorList>
    </citation>
    <scope>NUCLEOTIDE SEQUENCE [LARGE SCALE GENOMIC DNA]</scope>
    <source>
        <strain evidence="2">FT93W</strain>
    </source>
</reference>
<organism evidence="2 3">
    <name type="scientific">Duganella fentianensis</name>
    <dbReference type="NCBI Taxonomy" id="2692177"/>
    <lineage>
        <taxon>Bacteria</taxon>
        <taxon>Pseudomonadati</taxon>
        <taxon>Pseudomonadota</taxon>
        <taxon>Betaproteobacteria</taxon>
        <taxon>Burkholderiales</taxon>
        <taxon>Oxalobacteraceae</taxon>
        <taxon>Telluria group</taxon>
        <taxon>Duganella</taxon>
    </lineage>
</organism>
<evidence type="ECO:0000313" key="3">
    <source>
        <dbReference type="Proteomes" id="UP000444316"/>
    </source>
</evidence>
<dbReference type="RefSeq" id="WP_161034362.1">
    <property type="nucleotide sequence ID" value="NZ_WWCL01000001.1"/>
</dbReference>